<evidence type="ECO:0000313" key="5">
    <source>
        <dbReference type="Proteomes" id="UP001057580"/>
    </source>
</evidence>
<feature type="region of interest" description="Disordered" evidence="1">
    <location>
        <begin position="172"/>
        <end position="201"/>
    </location>
</feature>
<evidence type="ECO:0000256" key="2">
    <source>
        <dbReference type="SAM" id="Phobius"/>
    </source>
</evidence>
<evidence type="ECO:0000313" key="4">
    <source>
        <dbReference type="EMBL" id="UWM55538.1"/>
    </source>
</evidence>
<name>A0A9E7R6D7_9EURY</name>
<dbReference type="GeneID" id="74941647"/>
<protein>
    <submittedName>
        <fullName evidence="4">J domain-containing protein</fullName>
    </submittedName>
</protein>
<dbReference type="Gene3D" id="1.10.287.110">
    <property type="entry name" value="DnaJ domain"/>
    <property type="match status" value="1"/>
</dbReference>
<gene>
    <name evidence="4" type="ORF">N0B31_04455</name>
</gene>
<evidence type="ECO:0000259" key="3">
    <source>
        <dbReference type="PROSITE" id="PS50076"/>
    </source>
</evidence>
<dbReference type="PROSITE" id="PS50076">
    <property type="entry name" value="DNAJ_2"/>
    <property type="match status" value="1"/>
</dbReference>
<dbReference type="SMART" id="SM00271">
    <property type="entry name" value="DnaJ"/>
    <property type="match status" value="1"/>
</dbReference>
<dbReference type="InterPro" id="IPR001623">
    <property type="entry name" value="DnaJ_domain"/>
</dbReference>
<dbReference type="PRINTS" id="PR00625">
    <property type="entry name" value="JDOMAIN"/>
</dbReference>
<keyword evidence="2" id="KW-0812">Transmembrane</keyword>
<dbReference type="SUPFAM" id="SSF46565">
    <property type="entry name" value="Chaperone J-domain"/>
    <property type="match status" value="1"/>
</dbReference>
<dbReference type="PANTHER" id="PTHR24074">
    <property type="entry name" value="CO-CHAPERONE PROTEIN DJLA"/>
    <property type="match status" value="1"/>
</dbReference>
<dbReference type="CDD" id="cd06257">
    <property type="entry name" value="DnaJ"/>
    <property type="match status" value="1"/>
</dbReference>
<organism evidence="4 5">
    <name type="scientific">Salinirubellus salinus</name>
    <dbReference type="NCBI Taxonomy" id="1364945"/>
    <lineage>
        <taxon>Archaea</taxon>
        <taxon>Methanobacteriati</taxon>
        <taxon>Methanobacteriota</taxon>
        <taxon>Stenosarchaea group</taxon>
        <taxon>Halobacteria</taxon>
        <taxon>Halobacteriales</taxon>
        <taxon>Natronomonadaceae</taxon>
        <taxon>Salinirubellus</taxon>
    </lineage>
</organism>
<sequence length="201" mass="21798">MLTEALTGLPGWLTWGFGIGIALSLGAACLFYVGDRLFPSVQTGGASHSGDARRVTEIRQYLDAIGERYAEGIPIEGHTVEFYLPERDVAITFDARAFYALERSATHAVLVEHEMPGMSLGSRLPFETPEVEFETPAEPDERDTVEGAYAVLGLPSGASEGEVRRAYREKVKEVHPDHGGSHAEFKQVQEAYAAASGRGEA</sequence>
<dbReference type="RefSeq" id="WP_260594638.1">
    <property type="nucleotide sequence ID" value="NZ_CP104003.1"/>
</dbReference>
<dbReference type="KEGG" id="ssai:N0B31_04455"/>
<dbReference type="InterPro" id="IPR050817">
    <property type="entry name" value="DjlA_DnaK_co-chaperone"/>
</dbReference>
<dbReference type="InterPro" id="IPR036869">
    <property type="entry name" value="J_dom_sf"/>
</dbReference>
<feature type="transmembrane region" description="Helical" evidence="2">
    <location>
        <begin position="12"/>
        <end position="33"/>
    </location>
</feature>
<dbReference type="Proteomes" id="UP001057580">
    <property type="component" value="Chromosome"/>
</dbReference>
<keyword evidence="2" id="KW-0472">Membrane</keyword>
<accession>A0A9E7R6D7</accession>
<feature type="domain" description="J" evidence="3">
    <location>
        <begin position="147"/>
        <end position="200"/>
    </location>
</feature>
<keyword evidence="2" id="KW-1133">Transmembrane helix</keyword>
<evidence type="ECO:0000256" key="1">
    <source>
        <dbReference type="SAM" id="MobiDB-lite"/>
    </source>
</evidence>
<feature type="compositionally biased region" description="Basic and acidic residues" evidence="1">
    <location>
        <begin position="172"/>
        <end position="187"/>
    </location>
</feature>
<keyword evidence="5" id="KW-1185">Reference proteome</keyword>
<proteinExistence type="predicted"/>
<reference evidence="4" key="1">
    <citation type="submission" date="2022-09" db="EMBL/GenBank/DDBJ databases">
        <title>Diverse halophilic archaea isolated from saline environments.</title>
        <authorList>
            <person name="Cui H.-L."/>
        </authorList>
    </citation>
    <scope>NUCLEOTIDE SEQUENCE</scope>
    <source>
        <strain evidence="4">ZS-35-S2</strain>
    </source>
</reference>
<dbReference type="Pfam" id="PF00226">
    <property type="entry name" value="DnaJ"/>
    <property type="match status" value="1"/>
</dbReference>
<dbReference type="AlphaFoldDB" id="A0A9E7R6D7"/>
<dbReference type="EMBL" id="CP104003">
    <property type="protein sequence ID" value="UWM55538.1"/>
    <property type="molecule type" value="Genomic_DNA"/>
</dbReference>